<evidence type="ECO:0000256" key="1">
    <source>
        <dbReference type="ARBA" id="ARBA00004477"/>
    </source>
</evidence>
<evidence type="ECO:0000256" key="7">
    <source>
        <dbReference type="ARBA" id="ARBA00022927"/>
    </source>
</evidence>
<dbReference type="GO" id="GO:0016192">
    <property type="term" value="P:vesicle-mediated transport"/>
    <property type="evidence" value="ECO:0007669"/>
    <property type="project" value="UniProtKB-KW"/>
</dbReference>
<keyword evidence="6" id="KW-0931">ER-Golgi transport</keyword>
<dbReference type="VEuPathDB" id="ToxoDB:EMWEY_00050150"/>
<proteinExistence type="inferred from homology"/>
<evidence type="ECO:0000256" key="9">
    <source>
        <dbReference type="ARBA" id="ARBA00023136"/>
    </source>
</evidence>
<reference evidence="11" key="1">
    <citation type="submission" date="2013-10" db="EMBL/GenBank/DDBJ databases">
        <title>Genomic analysis of the causative agents of coccidiosis in chickens.</title>
        <authorList>
            <person name="Reid A.J."/>
            <person name="Blake D."/>
            <person name="Billington K."/>
            <person name="Browne H."/>
            <person name="Dunn M."/>
            <person name="Hung S."/>
            <person name="Kawahara F."/>
            <person name="Miranda-Saavedra D."/>
            <person name="Mourier T."/>
            <person name="Nagra H."/>
            <person name="Otto T.D."/>
            <person name="Rawlings N."/>
            <person name="Sanchez A."/>
            <person name="Sanders M."/>
            <person name="Subramaniam C."/>
            <person name="Tay Y."/>
            <person name="Dear P."/>
            <person name="Doerig C."/>
            <person name="Gruber A."/>
            <person name="Parkinson J."/>
            <person name="Shirley M."/>
            <person name="Wan K.L."/>
            <person name="Berriman M."/>
            <person name="Tomley F."/>
            <person name="Pain A."/>
        </authorList>
    </citation>
    <scope>NUCLEOTIDE SEQUENCE [LARGE SCALE GENOMIC DNA]</scope>
    <source>
        <strain evidence="11">Weybridge</strain>
    </source>
</reference>
<protein>
    <submittedName>
        <fullName evidence="11">Uncharacterized protein</fullName>
    </submittedName>
</protein>
<comment type="subcellular location">
    <subcellularLocation>
        <location evidence="1">Endoplasmic reticulum membrane</location>
        <topology evidence="1">Multi-pass membrane protein</topology>
    </subcellularLocation>
</comment>
<evidence type="ECO:0000256" key="3">
    <source>
        <dbReference type="ARBA" id="ARBA00022448"/>
    </source>
</evidence>
<sequence>MFELYVLLIFSRLCSIVPYEGYLPYDRSGDWLYQTLEALSLLLILPQLFMFQKQGKVEPFTSHFLAGQALSQ</sequence>
<evidence type="ECO:0000313" key="12">
    <source>
        <dbReference type="Proteomes" id="UP000030763"/>
    </source>
</evidence>
<dbReference type="OrthoDB" id="7694678at2759"/>
<dbReference type="EMBL" id="HG719624">
    <property type="protein sequence ID" value="CDJ58379.1"/>
    <property type="molecule type" value="Genomic_DNA"/>
</dbReference>
<dbReference type="GO" id="GO:0015031">
    <property type="term" value="P:protein transport"/>
    <property type="evidence" value="ECO:0007669"/>
    <property type="project" value="UniProtKB-KW"/>
</dbReference>
<keyword evidence="7" id="KW-0653">Protein transport</keyword>
<dbReference type="InterPro" id="IPR000133">
    <property type="entry name" value="ER_ret_rcpt"/>
</dbReference>
<feature type="non-terminal residue" evidence="11">
    <location>
        <position position="72"/>
    </location>
</feature>
<evidence type="ECO:0000256" key="2">
    <source>
        <dbReference type="ARBA" id="ARBA00010120"/>
    </source>
</evidence>
<keyword evidence="9" id="KW-0472">Membrane</keyword>
<name>U6M7C3_EIMMA</name>
<evidence type="ECO:0000256" key="10">
    <source>
        <dbReference type="ARBA" id="ARBA00023170"/>
    </source>
</evidence>
<dbReference type="GO" id="GO:0046923">
    <property type="term" value="F:ER retention sequence binding"/>
    <property type="evidence" value="ECO:0007669"/>
    <property type="project" value="InterPro"/>
</dbReference>
<evidence type="ECO:0000256" key="5">
    <source>
        <dbReference type="ARBA" id="ARBA00022824"/>
    </source>
</evidence>
<dbReference type="GO" id="GO:0006621">
    <property type="term" value="P:protein retention in ER lumen"/>
    <property type="evidence" value="ECO:0007669"/>
    <property type="project" value="InterPro"/>
</dbReference>
<keyword evidence="4" id="KW-0812">Transmembrane</keyword>
<comment type="similarity">
    <text evidence="2">Belongs to the ERD2 family.</text>
</comment>
<dbReference type="GO" id="GO:0005789">
    <property type="term" value="C:endoplasmic reticulum membrane"/>
    <property type="evidence" value="ECO:0007669"/>
    <property type="project" value="UniProtKB-SubCell"/>
</dbReference>
<dbReference type="AlphaFoldDB" id="U6M7C3"/>
<dbReference type="GeneID" id="25339001"/>
<evidence type="ECO:0000256" key="6">
    <source>
        <dbReference type="ARBA" id="ARBA00022892"/>
    </source>
</evidence>
<keyword evidence="5" id="KW-0256">Endoplasmic reticulum</keyword>
<reference evidence="11" key="2">
    <citation type="submission" date="2013-10" db="EMBL/GenBank/DDBJ databases">
        <authorList>
            <person name="Aslett M."/>
        </authorList>
    </citation>
    <scope>NUCLEOTIDE SEQUENCE [LARGE SCALE GENOMIC DNA]</scope>
    <source>
        <strain evidence="11">Weybridge</strain>
    </source>
</reference>
<keyword evidence="8" id="KW-1133">Transmembrane helix</keyword>
<gene>
    <name evidence="11" type="ORF">EMWEY_00050150</name>
</gene>
<evidence type="ECO:0000256" key="4">
    <source>
        <dbReference type="ARBA" id="ARBA00022692"/>
    </source>
</evidence>
<evidence type="ECO:0000313" key="11">
    <source>
        <dbReference type="EMBL" id="CDJ58379.1"/>
    </source>
</evidence>
<keyword evidence="3" id="KW-0813">Transport</keyword>
<keyword evidence="10" id="KW-0675">Receptor</keyword>
<accession>U6M7C3</accession>
<dbReference type="Proteomes" id="UP000030763">
    <property type="component" value="Unassembled WGS sequence"/>
</dbReference>
<organism evidence="11 12">
    <name type="scientific">Eimeria maxima</name>
    <name type="common">Coccidian parasite</name>
    <dbReference type="NCBI Taxonomy" id="5804"/>
    <lineage>
        <taxon>Eukaryota</taxon>
        <taxon>Sar</taxon>
        <taxon>Alveolata</taxon>
        <taxon>Apicomplexa</taxon>
        <taxon>Conoidasida</taxon>
        <taxon>Coccidia</taxon>
        <taxon>Eucoccidiorida</taxon>
        <taxon>Eimeriorina</taxon>
        <taxon>Eimeriidae</taxon>
        <taxon>Eimeria</taxon>
    </lineage>
</organism>
<dbReference type="Pfam" id="PF00810">
    <property type="entry name" value="ER_lumen_recept"/>
    <property type="match status" value="1"/>
</dbReference>
<evidence type="ECO:0000256" key="8">
    <source>
        <dbReference type="ARBA" id="ARBA00022989"/>
    </source>
</evidence>
<keyword evidence="12" id="KW-1185">Reference proteome</keyword>
<dbReference type="RefSeq" id="XP_013335025.1">
    <property type="nucleotide sequence ID" value="XM_013479571.1"/>
</dbReference>